<keyword evidence="2" id="KW-1185">Reference proteome</keyword>
<dbReference type="EMBL" id="APJX01000025">
    <property type="protein sequence ID" value="EMS77155.1"/>
    <property type="molecule type" value="Genomic_DNA"/>
</dbReference>
<sequence length="91" mass="10503">MNKHTKPGTTLAFLNADWRDFESTPAIQEKTQNAITLFDYHSLLSETGWKTTHRIECPLSTQRLTSTQVQRMQTKRILGTISRTLLIARRT</sequence>
<evidence type="ECO:0000313" key="2">
    <source>
        <dbReference type="Proteomes" id="UP000014216"/>
    </source>
</evidence>
<protein>
    <submittedName>
        <fullName evidence="1">Uncharacterized protein</fullName>
    </submittedName>
</protein>
<proteinExistence type="predicted"/>
<dbReference type="AlphaFoldDB" id="S0FR42"/>
<organism evidence="1 2">
    <name type="scientific">Desulfotignum phosphitoxidans DSM 13687</name>
    <dbReference type="NCBI Taxonomy" id="1286635"/>
    <lineage>
        <taxon>Bacteria</taxon>
        <taxon>Pseudomonadati</taxon>
        <taxon>Thermodesulfobacteriota</taxon>
        <taxon>Desulfobacteria</taxon>
        <taxon>Desulfobacterales</taxon>
        <taxon>Desulfobacteraceae</taxon>
        <taxon>Desulfotignum</taxon>
    </lineage>
</organism>
<gene>
    <name evidence="1" type="ORF">Dpo_26c00030</name>
</gene>
<accession>S0FR42</accession>
<evidence type="ECO:0000313" key="1">
    <source>
        <dbReference type="EMBL" id="EMS77155.1"/>
    </source>
</evidence>
<dbReference type="RefSeq" id="WP_006968850.1">
    <property type="nucleotide sequence ID" value="NZ_APJX01000025.1"/>
</dbReference>
<comment type="caution">
    <text evidence="1">The sequence shown here is derived from an EMBL/GenBank/DDBJ whole genome shotgun (WGS) entry which is preliminary data.</text>
</comment>
<dbReference type="Proteomes" id="UP000014216">
    <property type="component" value="Unassembled WGS sequence"/>
</dbReference>
<reference evidence="1 2" key="1">
    <citation type="journal article" date="2013" name="Genome Announc.">
        <title>Draft Genome Sequence of Desulfotignum phosphitoxidans DSM 13687 Strain FiPS-3.</title>
        <authorList>
            <person name="Poehlein A."/>
            <person name="Daniel R."/>
            <person name="Simeonova D.D."/>
        </authorList>
    </citation>
    <scope>NUCLEOTIDE SEQUENCE [LARGE SCALE GENOMIC DNA]</scope>
    <source>
        <strain evidence="1 2">DSM 13687</strain>
    </source>
</reference>
<name>S0FR42_9BACT</name>